<evidence type="ECO:0000256" key="1">
    <source>
        <dbReference type="SAM" id="Phobius"/>
    </source>
</evidence>
<feature type="transmembrane region" description="Helical" evidence="1">
    <location>
        <begin position="103"/>
        <end position="123"/>
    </location>
</feature>
<keyword evidence="3" id="KW-1185">Reference proteome</keyword>
<evidence type="ECO:0000313" key="2">
    <source>
        <dbReference type="EMBL" id="CAI8589433.1"/>
    </source>
</evidence>
<evidence type="ECO:0000313" key="3">
    <source>
        <dbReference type="Proteomes" id="UP001157006"/>
    </source>
</evidence>
<protein>
    <submittedName>
        <fullName evidence="2">Uncharacterized protein</fullName>
    </submittedName>
</protein>
<reference evidence="2 3" key="1">
    <citation type="submission" date="2023-01" db="EMBL/GenBank/DDBJ databases">
        <authorList>
            <person name="Kreplak J."/>
        </authorList>
    </citation>
    <scope>NUCLEOTIDE SEQUENCE [LARGE SCALE GENOMIC DNA]</scope>
</reference>
<name>A0AAV0YW05_VICFA</name>
<dbReference type="AlphaFoldDB" id="A0AAV0YW05"/>
<keyword evidence="1" id="KW-0812">Transmembrane</keyword>
<gene>
    <name evidence="2" type="ORF">VFH_I392720</name>
</gene>
<proteinExistence type="predicted"/>
<keyword evidence="1" id="KW-0472">Membrane</keyword>
<keyword evidence="1" id="KW-1133">Transmembrane helix</keyword>
<dbReference type="EMBL" id="OX451736">
    <property type="protein sequence ID" value="CAI8589433.1"/>
    <property type="molecule type" value="Genomic_DNA"/>
</dbReference>
<sequence>MKTFGNFISFAPFSSHKFTYHCSSFFFKHRLNNYSKVRASFKPSSLTNTMHQTGLQLQITLEKRILRKWKVLQYLFSRDLSERKKWLDIKNFPLHPENETIHMHFWFLVALLVLGWCDIPVVVTKEAMKILN</sequence>
<organism evidence="2 3">
    <name type="scientific">Vicia faba</name>
    <name type="common">Broad bean</name>
    <name type="synonym">Faba vulgaris</name>
    <dbReference type="NCBI Taxonomy" id="3906"/>
    <lineage>
        <taxon>Eukaryota</taxon>
        <taxon>Viridiplantae</taxon>
        <taxon>Streptophyta</taxon>
        <taxon>Embryophyta</taxon>
        <taxon>Tracheophyta</taxon>
        <taxon>Spermatophyta</taxon>
        <taxon>Magnoliopsida</taxon>
        <taxon>eudicotyledons</taxon>
        <taxon>Gunneridae</taxon>
        <taxon>Pentapetalae</taxon>
        <taxon>rosids</taxon>
        <taxon>fabids</taxon>
        <taxon>Fabales</taxon>
        <taxon>Fabaceae</taxon>
        <taxon>Papilionoideae</taxon>
        <taxon>50 kb inversion clade</taxon>
        <taxon>NPAAA clade</taxon>
        <taxon>Hologalegina</taxon>
        <taxon>IRL clade</taxon>
        <taxon>Fabeae</taxon>
        <taxon>Vicia</taxon>
    </lineage>
</organism>
<accession>A0AAV0YW05</accession>
<dbReference type="Proteomes" id="UP001157006">
    <property type="component" value="Chromosome 1L"/>
</dbReference>